<evidence type="ECO:0000313" key="12">
    <source>
        <dbReference type="Proteomes" id="UP000308760"/>
    </source>
</evidence>
<feature type="compositionally biased region" description="Basic and acidic residues" evidence="10">
    <location>
        <begin position="58"/>
        <end position="71"/>
    </location>
</feature>
<dbReference type="InterPro" id="IPR006312">
    <property type="entry name" value="TatA/E"/>
</dbReference>
<sequence>MGALKPWHIIILVVVILLLFGSRKLPDMARGLGRSMRILKSETEQMKKEGSNPEADGDDRAEPKHSREPLDPPKPVSTDDIIDGESVDADRKKTR</sequence>
<comment type="similarity">
    <text evidence="9">Belongs to the TatA/E family.</text>
</comment>
<dbReference type="OrthoDB" id="5245163at2"/>
<dbReference type="Pfam" id="PF02416">
    <property type="entry name" value="TatA_B_E"/>
    <property type="match status" value="1"/>
</dbReference>
<keyword evidence="5 9" id="KW-0653">Protein transport</keyword>
<comment type="function">
    <text evidence="9">Part of the twin-arginine translocation (Tat) system that transports large folded proteins containing a characteristic twin-arginine motif in their signal peptide across membranes. TatA could form the protein-conducting channel of the Tat system.</text>
</comment>
<reference evidence="12" key="1">
    <citation type="submission" date="2019-04" db="EMBL/GenBank/DDBJ databases">
        <title>Nocardioides xinjiangensis sp. nov.</title>
        <authorList>
            <person name="Liu S."/>
        </authorList>
    </citation>
    <scope>NUCLEOTIDE SEQUENCE [LARGE SCALE GENOMIC DNA]</scope>
    <source>
        <strain evidence="12">18</strain>
    </source>
</reference>
<protein>
    <recommendedName>
        <fullName evidence="9">Sec-independent protein translocase protein TatA</fullName>
    </recommendedName>
</protein>
<keyword evidence="7 9" id="KW-0811">Translocation</keyword>
<feature type="region of interest" description="Disordered" evidence="10">
    <location>
        <begin position="40"/>
        <end position="95"/>
    </location>
</feature>
<keyword evidence="3 9" id="KW-1003">Cell membrane</keyword>
<feature type="transmembrane region" description="Helical" evidence="9">
    <location>
        <begin position="6"/>
        <end position="22"/>
    </location>
</feature>
<dbReference type="EMBL" id="STGY01000083">
    <property type="protein sequence ID" value="THV33393.1"/>
    <property type="molecule type" value="Genomic_DNA"/>
</dbReference>
<evidence type="ECO:0000256" key="2">
    <source>
        <dbReference type="ARBA" id="ARBA00022448"/>
    </source>
</evidence>
<dbReference type="Proteomes" id="UP000308760">
    <property type="component" value="Unassembled WGS sequence"/>
</dbReference>
<keyword evidence="2 9" id="KW-0813">Transport</keyword>
<keyword evidence="8 9" id="KW-0472">Membrane</keyword>
<dbReference type="InterPro" id="IPR003369">
    <property type="entry name" value="TatA/B/E"/>
</dbReference>
<reference evidence="11 12" key="2">
    <citation type="submission" date="2019-05" db="EMBL/GenBank/DDBJ databases">
        <title>Glycomyces buryatensis sp. nov.</title>
        <authorList>
            <person name="Nikitina E."/>
        </authorList>
    </citation>
    <scope>NUCLEOTIDE SEQUENCE [LARGE SCALE GENOMIC DNA]</scope>
    <source>
        <strain evidence="11 12">18</strain>
    </source>
</reference>
<dbReference type="Gene3D" id="1.20.5.3310">
    <property type="match status" value="1"/>
</dbReference>
<dbReference type="HAMAP" id="MF_00236">
    <property type="entry name" value="TatA_E"/>
    <property type="match status" value="1"/>
</dbReference>
<accession>A0A4S8PQI0</accession>
<dbReference type="RefSeq" id="WP_136537274.1">
    <property type="nucleotide sequence ID" value="NZ_STGY01000083.1"/>
</dbReference>
<evidence type="ECO:0000256" key="9">
    <source>
        <dbReference type="HAMAP-Rule" id="MF_00236"/>
    </source>
</evidence>
<organism evidence="11 12">
    <name type="scientific">Glycomyces buryatensis</name>
    <dbReference type="NCBI Taxonomy" id="2570927"/>
    <lineage>
        <taxon>Bacteria</taxon>
        <taxon>Bacillati</taxon>
        <taxon>Actinomycetota</taxon>
        <taxon>Actinomycetes</taxon>
        <taxon>Glycomycetales</taxon>
        <taxon>Glycomycetaceae</taxon>
        <taxon>Glycomyces</taxon>
    </lineage>
</organism>
<evidence type="ECO:0000313" key="11">
    <source>
        <dbReference type="EMBL" id="THV33393.1"/>
    </source>
</evidence>
<evidence type="ECO:0000256" key="3">
    <source>
        <dbReference type="ARBA" id="ARBA00022475"/>
    </source>
</evidence>
<comment type="subunit">
    <text evidence="9">The Tat system comprises two distinct complexes: a TatABC complex, containing multiple copies of TatA, TatB and TatC subunits, and a separate TatA complex, containing only TatA subunits. Substrates initially bind to the TatABC complex, which probably triggers association of the separate TatA complex to form the active translocon.</text>
</comment>
<evidence type="ECO:0000256" key="4">
    <source>
        <dbReference type="ARBA" id="ARBA00022692"/>
    </source>
</evidence>
<comment type="caution">
    <text evidence="11">The sequence shown here is derived from an EMBL/GenBank/DDBJ whole genome shotgun (WGS) entry which is preliminary data.</text>
</comment>
<evidence type="ECO:0000256" key="7">
    <source>
        <dbReference type="ARBA" id="ARBA00023010"/>
    </source>
</evidence>
<proteinExistence type="inferred from homology"/>
<dbReference type="GO" id="GO:0043953">
    <property type="term" value="P:protein transport by the Tat complex"/>
    <property type="evidence" value="ECO:0007669"/>
    <property type="project" value="UniProtKB-UniRule"/>
</dbReference>
<feature type="compositionally biased region" description="Basic and acidic residues" evidence="10">
    <location>
        <begin position="40"/>
        <end position="51"/>
    </location>
</feature>
<evidence type="ECO:0000256" key="5">
    <source>
        <dbReference type="ARBA" id="ARBA00022927"/>
    </source>
</evidence>
<dbReference type="PANTHER" id="PTHR42982:SF8">
    <property type="entry name" value="SEC-INDEPENDENT PROTEIN TRANSLOCASE PROTEIN TATA"/>
    <property type="match status" value="1"/>
</dbReference>
<evidence type="ECO:0000256" key="10">
    <source>
        <dbReference type="SAM" id="MobiDB-lite"/>
    </source>
</evidence>
<evidence type="ECO:0000256" key="1">
    <source>
        <dbReference type="ARBA" id="ARBA00004162"/>
    </source>
</evidence>
<name>A0A4S8PQI0_9ACTN</name>
<comment type="subcellular location">
    <subcellularLocation>
        <location evidence="1 9">Cell membrane</location>
        <topology evidence="1 9">Single-pass membrane protein</topology>
    </subcellularLocation>
</comment>
<evidence type="ECO:0000256" key="8">
    <source>
        <dbReference type="ARBA" id="ARBA00023136"/>
    </source>
</evidence>
<dbReference type="GO" id="GO:0008320">
    <property type="term" value="F:protein transmembrane transporter activity"/>
    <property type="evidence" value="ECO:0007669"/>
    <property type="project" value="UniProtKB-UniRule"/>
</dbReference>
<dbReference type="NCBIfam" id="TIGR01411">
    <property type="entry name" value="tatAE"/>
    <property type="match status" value="1"/>
</dbReference>
<gene>
    <name evidence="9 11" type="primary">tatA</name>
    <name evidence="11" type="ORF">FAB82_24900</name>
</gene>
<keyword evidence="4 9" id="KW-0812">Transmembrane</keyword>
<evidence type="ECO:0000256" key="6">
    <source>
        <dbReference type="ARBA" id="ARBA00022989"/>
    </source>
</evidence>
<dbReference type="PANTHER" id="PTHR42982">
    <property type="entry name" value="SEC-INDEPENDENT PROTEIN TRANSLOCASE PROTEIN TATA"/>
    <property type="match status" value="1"/>
</dbReference>
<dbReference type="GO" id="GO:0033281">
    <property type="term" value="C:TAT protein transport complex"/>
    <property type="evidence" value="ECO:0007669"/>
    <property type="project" value="UniProtKB-UniRule"/>
</dbReference>
<keyword evidence="6 9" id="KW-1133">Transmembrane helix</keyword>
<dbReference type="AlphaFoldDB" id="A0A4S8PQI0"/>
<keyword evidence="12" id="KW-1185">Reference proteome</keyword>
<dbReference type="NCBIfam" id="NF001854">
    <property type="entry name" value="PRK00575.1"/>
    <property type="match status" value="1"/>
</dbReference>